<dbReference type="Proteomes" id="UP000267606">
    <property type="component" value="Unassembled WGS sequence"/>
</dbReference>
<evidence type="ECO:0000313" key="3">
    <source>
        <dbReference type="WBParaSite" id="OFLC_0000182301-mRNA-1"/>
    </source>
</evidence>
<protein>
    <submittedName>
        <fullName evidence="3">Ovule protein</fullName>
    </submittedName>
</protein>
<reference evidence="3" key="1">
    <citation type="submission" date="2016-06" db="UniProtKB">
        <authorList>
            <consortium name="WormBaseParasite"/>
        </authorList>
    </citation>
    <scope>IDENTIFICATION</scope>
</reference>
<sequence length="85" mass="9957">MDHHLNKPSYSSVHSPLYESYCYNIGERSFELLATAVNINLKHTLHSPTQFRVSPHIPAYSIDRNIHLLKIYTHPYYTCAFQYMA</sequence>
<name>A0A183H2W4_9BILA</name>
<proteinExistence type="predicted"/>
<gene>
    <name evidence="1" type="ORF">OFLC_LOCUS1824</name>
</gene>
<dbReference type="EMBL" id="UZAJ01000934">
    <property type="protein sequence ID" value="VDO30913.1"/>
    <property type="molecule type" value="Genomic_DNA"/>
</dbReference>
<accession>A0A183H2W4</accession>
<evidence type="ECO:0000313" key="1">
    <source>
        <dbReference type="EMBL" id="VDO30913.1"/>
    </source>
</evidence>
<keyword evidence="2" id="KW-1185">Reference proteome</keyword>
<reference evidence="1 2" key="2">
    <citation type="submission" date="2018-11" db="EMBL/GenBank/DDBJ databases">
        <authorList>
            <consortium name="Pathogen Informatics"/>
        </authorList>
    </citation>
    <scope>NUCLEOTIDE SEQUENCE [LARGE SCALE GENOMIC DNA]</scope>
</reference>
<dbReference type="AlphaFoldDB" id="A0A183H2W4"/>
<evidence type="ECO:0000313" key="2">
    <source>
        <dbReference type="Proteomes" id="UP000267606"/>
    </source>
</evidence>
<organism evidence="3">
    <name type="scientific">Onchocerca flexuosa</name>
    <dbReference type="NCBI Taxonomy" id="387005"/>
    <lineage>
        <taxon>Eukaryota</taxon>
        <taxon>Metazoa</taxon>
        <taxon>Ecdysozoa</taxon>
        <taxon>Nematoda</taxon>
        <taxon>Chromadorea</taxon>
        <taxon>Rhabditida</taxon>
        <taxon>Spirurina</taxon>
        <taxon>Spiruromorpha</taxon>
        <taxon>Filarioidea</taxon>
        <taxon>Onchocercidae</taxon>
        <taxon>Onchocerca</taxon>
    </lineage>
</organism>
<dbReference type="WBParaSite" id="OFLC_0000182301-mRNA-1">
    <property type="protein sequence ID" value="OFLC_0000182301-mRNA-1"/>
    <property type="gene ID" value="OFLC_0000182301"/>
</dbReference>